<sequence length="102" mass="11668">MAEIHPVVIKFDYKVEDFDYLDDLQDQIENAVNYHNVGEYDTYELDEENNRALFYLTAANPEVLFKNIAPILQQSPILKGAKIDIEMGTAADGTPVIKEYQL</sequence>
<protein>
    <submittedName>
        <fullName evidence="1">Uncharacterized protein</fullName>
    </submittedName>
</protein>
<dbReference type="AlphaFoldDB" id="A0A6I4IB72"/>
<reference evidence="1 2" key="1">
    <citation type="submission" date="2019-12" db="EMBL/GenBank/DDBJ databases">
        <title>Mucilaginibacter sp. HME9299 genome sequencing and assembly.</title>
        <authorList>
            <person name="Kang H."/>
            <person name="Kim H."/>
            <person name="Joh K."/>
        </authorList>
    </citation>
    <scope>NUCLEOTIDE SEQUENCE [LARGE SCALE GENOMIC DNA]</scope>
    <source>
        <strain evidence="1 2">HME9299</strain>
    </source>
</reference>
<accession>A0A6I4IB72</accession>
<dbReference type="Proteomes" id="UP000434850">
    <property type="component" value="Unassembled WGS sequence"/>
</dbReference>
<gene>
    <name evidence="1" type="ORF">GO816_15010</name>
</gene>
<organism evidence="1 2">
    <name type="scientific">Mucilaginibacter aquatilis</name>
    <dbReference type="NCBI Taxonomy" id="1517760"/>
    <lineage>
        <taxon>Bacteria</taxon>
        <taxon>Pseudomonadati</taxon>
        <taxon>Bacteroidota</taxon>
        <taxon>Sphingobacteriia</taxon>
        <taxon>Sphingobacteriales</taxon>
        <taxon>Sphingobacteriaceae</taxon>
        <taxon>Mucilaginibacter</taxon>
    </lineage>
</organism>
<evidence type="ECO:0000313" key="1">
    <source>
        <dbReference type="EMBL" id="MVN92445.1"/>
    </source>
</evidence>
<proteinExistence type="predicted"/>
<name>A0A6I4IB72_9SPHI</name>
<comment type="caution">
    <text evidence="1">The sequence shown here is derived from an EMBL/GenBank/DDBJ whole genome shotgun (WGS) entry which is preliminary data.</text>
</comment>
<dbReference type="EMBL" id="WQLA01000006">
    <property type="protein sequence ID" value="MVN92445.1"/>
    <property type="molecule type" value="Genomic_DNA"/>
</dbReference>
<evidence type="ECO:0000313" key="2">
    <source>
        <dbReference type="Proteomes" id="UP000434850"/>
    </source>
</evidence>
<keyword evidence="2" id="KW-1185">Reference proteome</keyword>
<dbReference type="RefSeq" id="WP_157542757.1">
    <property type="nucleotide sequence ID" value="NZ_WQLA01000006.1"/>
</dbReference>
<dbReference type="OrthoDB" id="678788at2"/>